<dbReference type="PANTHER" id="PTHR37833:SF1">
    <property type="entry name" value="SIGNAL PEPTIDE PROTEIN"/>
    <property type="match status" value="1"/>
</dbReference>
<accession>A0A327VS25</accession>
<dbReference type="Proteomes" id="UP000249819">
    <property type="component" value="Unassembled WGS sequence"/>
</dbReference>
<dbReference type="Gene3D" id="2.60.40.10">
    <property type="entry name" value="Immunoglobulins"/>
    <property type="match status" value="1"/>
</dbReference>
<dbReference type="AlphaFoldDB" id="A0A327VS25"/>
<gene>
    <name evidence="1" type="ORF">CLV59_107113</name>
</gene>
<evidence type="ECO:0000313" key="1">
    <source>
        <dbReference type="EMBL" id="RAJ77346.1"/>
    </source>
</evidence>
<reference evidence="1 2" key="1">
    <citation type="submission" date="2018-06" db="EMBL/GenBank/DDBJ databases">
        <title>Genomic Encyclopedia of Archaeal and Bacterial Type Strains, Phase II (KMG-II): from individual species to whole genera.</title>
        <authorList>
            <person name="Goeker M."/>
        </authorList>
    </citation>
    <scope>NUCLEOTIDE SEQUENCE [LARGE SCALE GENOMIC DNA]</scope>
    <source>
        <strain evidence="1 2">DSM 29821</strain>
    </source>
</reference>
<dbReference type="PANTHER" id="PTHR37833">
    <property type="entry name" value="LIPOPROTEIN-RELATED"/>
    <property type="match status" value="1"/>
</dbReference>
<comment type="caution">
    <text evidence="1">The sequence shown here is derived from an EMBL/GenBank/DDBJ whole genome shotgun (WGS) entry which is preliminary data.</text>
</comment>
<sequence length="334" mass="37552">MVSSLLCLVLSACTRHQVEVRSGILEYALKDAKNQQRKLIVFAGNSERLDVEALKGLLEKRPSITNKIFNDYLIYTCDQHYLANHTLDFIAGDDSQLSCFFFDENGVLQAFLAKRNSMAAYADSLTSLIVDFPKNNSNVAEKRDLLLLQQTLLAHDNMDAGTLKTVERLKQYDDKQTAFYRLYLLAKSYSTIAPDSAAKFASEALQMESTELLMLYFPLRNELVYLSGGSFDEGPHIQFEEEAKWVGEMKRGDTINFEYHYLNNGNKPLHILRQEPSCSCTVINYKDTLLQPGGKGILNVTYAAAYKGPFAQILSVKSDATNGEMKLVFKGISN</sequence>
<evidence type="ECO:0000313" key="2">
    <source>
        <dbReference type="Proteomes" id="UP000249819"/>
    </source>
</evidence>
<protein>
    <submittedName>
        <fullName evidence="1">Uncharacterized protein DUF1573</fullName>
    </submittedName>
</protein>
<keyword evidence="2" id="KW-1185">Reference proteome</keyword>
<organism evidence="1 2">
    <name type="scientific">Chitinophaga dinghuensis</name>
    <dbReference type="NCBI Taxonomy" id="1539050"/>
    <lineage>
        <taxon>Bacteria</taxon>
        <taxon>Pseudomonadati</taxon>
        <taxon>Bacteroidota</taxon>
        <taxon>Chitinophagia</taxon>
        <taxon>Chitinophagales</taxon>
        <taxon>Chitinophagaceae</taxon>
        <taxon>Chitinophaga</taxon>
    </lineage>
</organism>
<proteinExistence type="predicted"/>
<dbReference type="InterPro" id="IPR011467">
    <property type="entry name" value="DUF1573"/>
</dbReference>
<dbReference type="InterPro" id="IPR013783">
    <property type="entry name" value="Ig-like_fold"/>
</dbReference>
<dbReference type="EMBL" id="QLMA01000007">
    <property type="protein sequence ID" value="RAJ77346.1"/>
    <property type="molecule type" value="Genomic_DNA"/>
</dbReference>
<name>A0A327VS25_9BACT</name>
<dbReference type="Pfam" id="PF07610">
    <property type="entry name" value="DUF1573"/>
    <property type="match status" value="1"/>
</dbReference>